<name>A0ABN0WHV4_9ACTN</name>
<dbReference type="PANTHER" id="PTHR33164:SF94">
    <property type="entry name" value="TRANSCRIPTIONAL REGULATORY PROTEIN-RELATED"/>
    <property type="match status" value="1"/>
</dbReference>
<reference evidence="6 7" key="1">
    <citation type="journal article" date="2019" name="Int. J. Syst. Evol. Microbiol.">
        <title>The Global Catalogue of Microorganisms (GCM) 10K type strain sequencing project: providing services to taxonomists for standard genome sequencing and annotation.</title>
        <authorList>
            <consortium name="The Broad Institute Genomics Platform"/>
            <consortium name="The Broad Institute Genome Sequencing Center for Infectious Disease"/>
            <person name="Wu L."/>
            <person name="Ma J."/>
        </authorList>
    </citation>
    <scope>NUCLEOTIDE SEQUENCE [LARGE SCALE GENOMIC DNA]</scope>
    <source>
        <strain evidence="6 7">JCM 3146</strain>
    </source>
</reference>
<dbReference type="InterPro" id="IPR039422">
    <property type="entry name" value="MarR/SlyA-like"/>
</dbReference>
<accession>A0ABN0WHV4</accession>
<dbReference type="Proteomes" id="UP001501822">
    <property type="component" value="Unassembled WGS sequence"/>
</dbReference>
<organism evidence="6 7">
    <name type="scientific">Actinoallomurus spadix</name>
    <dbReference type="NCBI Taxonomy" id="79912"/>
    <lineage>
        <taxon>Bacteria</taxon>
        <taxon>Bacillati</taxon>
        <taxon>Actinomycetota</taxon>
        <taxon>Actinomycetes</taxon>
        <taxon>Streptosporangiales</taxon>
        <taxon>Thermomonosporaceae</taxon>
        <taxon>Actinoallomurus</taxon>
    </lineage>
</organism>
<dbReference type="SMART" id="SM00347">
    <property type="entry name" value="HTH_MARR"/>
    <property type="match status" value="1"/>
</dbReference>
<dbReference type="PROSITE" id="PS01117">
    <property type="entry name" value="HTH_MARR_1"/>
    <property type="match status" value="1"/>
</dbReference>
<evidence type="ECO:0000313" key="6">
    <source>
        <dbReference type="EMBL" id="GAA0338365.1"/>
    </source>
</evidence>
<evidence type="ECO:0000259" key="5">
    <source>
        <dbReference type="PROSITE" id="PS50995"/>
    </source>
</evidence>
<dbReference type="Gene3D" id="1.10.10.10">
    <property type="entry name" value="Winged helix-like DNA-binding domain superfamily/Winged helix DNA-binding domain"/>
    <property type="match status" value="1"/>
</dbReference>
<feature type="region of interest" description="Disordered" evidence="4">
    <location>
        <begin position="165"/>
        <end position="193"/>
    </location>
</feature>
<dbReference type="InterPro" id="IPR036390">
    <property type="entry name" value="WH_DNA-bd_sf"/>
</dbReference>
<dbReference type="Pfam" id="PF01047">
    <property type="entry name" value="MarR"/>
    <property type="match status" value="1"/>
</dbReference>
<dbReference type="PANTHER" id="PTHR33164">
    <property type="entry name" value="TRANSCRIPTIONAL REGULATOR, MARR FAMILY"/>
    <property type="match status" value="1"/>
</dbReference>
<dbReference type="RefSeq" id="WP_252808252.1">
    <property type="nucleotide sequence ID" value="NZ_BAAABM010000019.1"/>
</dbReference>
<evidence type="ECO:0000256" key="1">
    <source>
        <dbReference type="ARBA" id="ARBA00023015"/>
    </source>
</evidence>
<evidence type="ECO:0000256" key="2">
    <source>
        <dbReference type="ARBA" id="ARBA00023125"/>
    </source>
</evidence>
<dbReference type="InterPro" id="IPR000835">
    <property type="entry name" value="HTH_MarR-typ"/>
</dbReference>
<proteinExistence type="predicted"/>
<comment type="caution">
    <text evidence="6">The sequence shown here is derived from an EMBL/GenBank/DDBJ whole genome shotgun (WGS) entry which is preliminary data.</text>
</comment>
<feature type="domain" description="HTH marR-type" evidence="5">
    <location>
        <begin position="1"/>
        <end position="142"/>
    </location>
</feature>
<keyword evidence="1" id="KW-0805">Transcription regulation</keyword>
<feature type="compositionally biased region" description="Basic residues" evidence="4">
    <location>
        <begin position="177"/>
        <end position="193"/>
    </location>
</feature>
<evidence type="ECO:0000256" key="4">
    <source>
        <dbReference type="SAM" id="MobiDB-lite"/>
    </source>
</evidence>
<protein>
    <recommendedName>
        <fullName evidence="5">HTH marR-type domain-containing protein</fullName>
    </recommendedName>
</protein>
<sequence>MASAHQPIDRQAAIVEAYAAALVNAWDRAQEVAGFGVSATQLRALAVIDRNHEMTISALAGELGTLLSSASRLCDRLEAAGLISRDIDPADRRSVSVSLSRNGNAVFAQLREHRQAEFARVLREMPAAAREALIEGLAGFHTASGEPPADGTTSAAIGLVDRARRRFPHSAPPPTRRVSRHPVGVRRRSSGSA</sequence>
<dbReference type="PROSITE" id="PS50995">
    <property type="entry name" value="HTH_MARR_2"/>
    <property type="match status" value="1"/>
</dbReference>
<dbReference type="PRINTS" id="PR00598">
    <property type="entry name" value="HTHMARR"/>
</dbReference>
<dbReference type="EMBL" id="BAAABM010000019">
    <property type="protein sequence ID" value="GAA0338365.1"/>
    <property type="molecule type" value="Genomic_DNA"/>
</dbReference>
<evidence type="ECO:0000313" key="7">
    <source>
        <dbReference type="Proteomes" id="UP001501822"/>
    </source>
</evidence>
<dbReference type="SUPFAM" id="SSF46785">
    <property type="entry name" value="Winged helix' DNA-binding domain"/>
    <property type="match status" value="1"/>
</dbReference>
<keyword evidence="3" id="KW-0804">Transcription</keyword>
<gene>
    <name evidence="6" type="ORF">GCM10010151_30000</name>
</gene>
<dbReference type="InterPro" id="IPR023187">
    <property type="entry name" value="Tscrpt_reg_MarR-type_CS"/>
</dbReference>
<evidence type="ECO:0000256" key="3">
    <source>
        <dbReference type="ARBA" id="ARBA00023163"/>
    </source>
</evidence>
<dbReference type="InterPro" id="IPR036388">
    <property type="entry name" value="WH-like_DNA-bd_sf"/>
</dbReference>
<keyword evidence="2" id="KW-0238">DNA-binding</keyword>
<keyword evidence="7" id="KW-1185">Reference proteome</keyword>